<dbReference type="Gene3D" id="3.30.420.10">
    <property type="entry name" value="Ribonuclease H-like superfamily/Ribonuclease H"/>
    <property type="match status" value="1"/>
</dbReference>
<dbReference type="InterPro" id="IPR010997">
    <property type="entry name" value="HRDC-like_sf"/>
</dbReference>
<dbReference type="HAMAP" id="MF_01899">
    <property type="entry name" value="RNase_D"/>
    <property type="match status" value="1"/>
</dbReference>
<keyword evidence="2 6" id="KW-0819">tRNA processing</keyword>
<organism evidence="8 9">
    <name type="scientific">Natronospira elongata</name>
    <dbReference type="NCBI Taxonomy" id="3110268"/>
    <lineage>
        <taxon>Bacteria</taxon>
        <taxon>Pseudomonadati</taxon>
        <taxon>Pseudomonadota</taxon>
        <taxon>Gammaproteobacteria</taxon>
        <taxon>Natronospirales</taxon>
        <taxon>Natronospiraceae</taxon>
        <taxon>Natronospira</taxon>
    </lineage>
</organism>
<dbReference type="InterPro" id="IPR002562">
    <property type="entry name" value="3'-5'_exonuclease_dom"/>
</dbReference>
<comment type="catalytic activity">
    <reaction evidence="6">
        <text>Exonucleolytic cleavage that removes extra residues from the 3'-terminus of tRNA to produce 5'-mononucleotides.</text>
        <dbReference type="EC" id="3.1.13.5"/>
    </reaction>
</comment>
<evidence type="ECO:0000259" key="7">
    <source>
        <dbReference type="PROSITE" id="PS50967"/>
    </source>
</evidence>
<evidence type="ECO:0000256" key="4">
    <source>
        <dbReference type="ARBA" id="ARBA00022801"/>
    </source>
</evidence>
<dbReference type="Pfam" id="PF01612">
    <property type="entry name" value="DNA_pol_A_exo1"/>
    <property type="match status" value="1"/>
</dbReference>
<dbReference type="AlphaFoldDB" id="A0AAP6JH78"/>
<dbReference type="NCBIfam" id="TIGR01388">
    <property type="entry name" value="rnd"/>
    <property type="match status" value="1"/>
</dbReference>
<dbReference type="InterPro" id="IPR012337">
    <property type="entry name" value="RNaseH-like_sf"/>
</dbReference>
<dbReference type="SUPFAM" id="SSF47819">
    <property type="entry name" value="HRDC-like"/>
    <property type="match status" value="2"/>
</dbReference>
<comment type="similarity">
    <text evidence="6">Belongs to the RNase D family.</text>
</comment>
<evidence type="ECO:0000256" key="2">
    <source>
        <dbReference type="ARBA" id="ARBA00022694"/>
    </source>
</evidence>
<dbReference type="PANTHER" id="PTHR47649:SF1">
    <property type="entry name" value="RIBONUCLEASE D"/>
    <property type="match status" value="1"/>
</dbReference>
<comment type="function">
    <text evidence="6">Exonuclease involved in the 3' processing of various precursor tRNAs. Initiates hydrolysis at the 3'-terminus of an RNA molecule and releases 5'-mononucleotides.</text>
</comment>
<dbReference type="GO" id="GO:0042780">
    <property type="term" value="P:tRNA 3'-end processing"/>
    <property type="evidence" value="ECO:0007669"/>
    <property type="project" value="UniProtKB-UniRule"/>
</dbReference>
<dbReference type="InterPro" id="IPR006292">
    <property type="entry name" value="RNase_D"/>
</dbReference>
<comment type="caution">
    <text evidence="8">The sequence shown here is derived from an EMBL/GenBank/DDBJ whole genome shotgun (WGS) entry which is preliminary data.</text>
</comment>
<evidence type="ECO:0000256" key="1">
    <source>
        <dbReference type="ARBA" id="ARBA00022490"/>
    </source>
</evidence>
<comment type="subcellular location">
    <subcellularLocation>
        <location evidence="6">Cytoplasm</location>
    </subcellularLocation>
</comment>
<evidence type="ECO:0000313" key="8">
    <source>
        <dbReference type="EMBL" id="MEA5446843.1"/>
    </source>
</evidence>
<evidence type="ECO:0000256" key="5">
    <source>
        <dbReference type="ARBA" id="ARBA00022839"/>
    </source>
</evidence>
<dbReference type="Pfam" id="PF00570">
    <property type="entry name" value="HRDC"/>
    <property type="match status" value="1"/>
</dbReference>
<keyword evidence="5 6" id="KW-0269">Exonuclease</keyword>
<dbReference type="GO" id="GO:0033890">
    <property type="term" value="F:ribonuclease D activity"/>
    <property type="evidence" value="ECO:0007669"/>
    <property type="project" value="UniProtKB-UniRule"/>
</dbReference>
<dbReference type="SUPFAM" id="SSF53098">
    <property type="entry name" value="Ribonuclease H-like"/>
    <property type="match status" value="1"/>
</dbReference>
<dbReference type="Gene3D" id="1.10.150.80">
    <property type="entry name" value="HRDC domain"/>
    <property type="match status" value="1"/>
</dbReference>
<evidence type="ECO:0000256" key="3">
    <source>
        <dbReference type="ARBA" id="ARBA00022722"/>
    </source>
</evidence>
<gene>
    <name evidence="6 8" type="primary">rnd</name>
    <name evidence="8" type="ORF">VCB98_13530</name>
</gene>
<dbReference type="Proteomes" id="UP001302316">
    <property type="component" value="Unassembled WGS sequence"/>
</dbReference>
<reference evidence="8 9" key="1">
    <citation type="submission" date="2023-12" db="EMBL/GenBank/DDBJ databases">
        <title>Whole-genome sequencing of halo(alkali)philic microorganisms from hypersaline lakes.</title>
        <authorList>
            <person name="Sorokin D.Y."/>
            <person name="Merkel A.Y."/>
            <person name="Messina E."/>
            <person name="Yakimov M."/>
        </authorList>
    </citation>
    <scope>NUCLEOTIDE SEQUENCE [LARGE SCALE GENOMIC DNA]</scope>
    <source>
        <strain evidence="8 9">AB-CW1</strain>
    </source>
</reference>
<comment type="cofactor">
    <cofactor evidence="6">
        <name>a divalent metal cation</name>
        <dbReference type="ChEBI" id="CHEBI:60240"/>
    </cofactor>
</comment>
<keyword evidence="4 6" id="KW-0378">Hydrolase</keyword>
<dbReference type="InterPro" id="IPR044876">
    <property type="entry name" value="HRDC_dom_sf"/>
</dbReference>
<proteinExistence type="inferred from homology"/>
<dbReference type="GO" id="GO:0003676">
    <property type="term" value="F:nucleic acid binding"/>
    <property type="evidence" value="ECO:0007669"/>
    <property type="project" value="InterPro"/>
</dbReference>
<feature type="domain" description="HRDC" evidence="7">
    <location>
        <begin position="213"/>
        <end position="293"/>
    </location>
</feature>
<dbReference type="EC" id="3.1.13.5" evidence="6"/>
<keyword evidence="9" id="KW-1185">Reference proteome</keyword>
<name>A0AAP6JH78_9GAMM</name>
<keyword evidence="1 6" id="KW-0963">Cytoplasm</keyword>
<dbReference type="CDD" id="cd06142">
    <property type="entry name" value="RNaseD_exo"/>
    <property type="match status" value="1"/>
</dbReference>
<protein>
    <recommendedName>
        <fullName evidence="6">Ribonuclease D</fullName>
        <shortName evidence="6">RNase D</shortName>
        <ecNumber evidence="6">3.1.13.5</ecNumber>
    </recommendedName>
</protein>
<dbReference type="EMBL" id="JAYGII010000066">
    <property type="protein sequence ID" value="MEA5446843.1"/>
    <property type="molecule type" value="Genomic_DNA"/>
</dbReference>
<evidence type="ECO:0000256" key="6">
    <source>
        <dbReference type="HAMAP-Rule" id="MF_01899"/>
    </source>
</evidence>
<accession>A0AAP6JH78</accession>
<dbReference type="InterPro" id="IPR002121">
    <property type="entry name" value="HRDC_dom"/>
</dbReference>
<dbReference type="InterPro" id="IPR051086">
    <property type="entry name" value="RNase_D-like"/>
</dbReference>
<sequence length="382" mass="43079">MTETEYIDSPEQLAAFVAGIREWDWLAVDTEFIREDSYWPELCLVQVAAGDRLACIDPLQLDEAGMAPLRDLMLDPAKLKVFHAARQDLEVFFHCWQAVPAPVFDTQIAAAMLGHGDQVGYARLVQVVCGKELAKGHTRTDWRARPLSPEAIEYAADDVRYLGPVFEHLRQGLVNSGRMEWLEEEFQSLTDPALYLPDPDNAWKRVKGYRKLKPRQVAVLVSLARWREEEALARNRPRRWILKDQAMIDLARRPPKQASDMEDMRDVPDAVRRRHGDKIVAAAEAGLQEPPPALADTPERLSPAQEALVDAMMAVLRARCADHDMSPAQVATRKQLEALVRGERDLPLLKGWRAAMAGRDLESLLRGDLKLAVSAGRLVFEK</sequence>
<dbReference type="RefSeq" id="WP_346053420.1">
    <property type="nucleotide sequence ID" value="NZ_JAYGII010000066.1"/>
</dbReference>
<dbReference type="SMART" id="SM00474">
    <property type="entry name" value="35EXOc"/>
    <property type="match status" value="1"/>
</dbReference>
<dbReference type="PROSITE" id="PS50967">
    <property type="entry name" value="HRDC"/>
    <property type="match status" value="1"/>
</dbReference>
<dbReference type="GO" id="GO:0005737">
    <property type="term" value="C:cytoplasm"/>
    <property type="evidence" value="ECO:0007669"/>
    <property type="project" value="UniProtKB-SubCell"/>
</dbReference>
<dbReference type="InterPro" id="IPR036397">
    <property type="entry name" value="RNaseH_sf"/>
</dbReference>
<evidence type="ECO:0000313" key="9">
    <source>
        <dbReference type="Proteomes" id="UP001302316"/>
    </source>
</evidence>
<dbReference type="PANTHER" id="PTHR47649">
    <property type="entry name" value="RIBONUCLEASE D"/>
    <property type="match status" value="1"/>
</dbReference>
<keyword evidence="3 6" id="KW-0540">Nuclease</keyword>
<dbReference type="GO" id="GO:0008408">
    <property type="term" value="F:3'-5' exonuclease activity"/>
    <property type="evidence" value="ECO:0007669"/>
    <property type="project" value="InterPro"/>
</dbReference>
<dbReference type="GO" id="GO:0000166">
    <property type="term" value="F:nucleotide binding"/>
    <property type="evidence" value="ECO:0007669"/>
    <property type="project" value="InterPro"/>
</dbReference>